<reference evidence="1" key="1">
    <citation type="journal article" date="2021" name="Proc. Natl. Acad. Sci. U.S.A.">
        <title>A Catalog of Tens of Thousands of Viruses from Human Metagenomes Reveals Hidden Associations with Chronic Diseases.</title>
        <authorList>
            <person name="Tisza M.J."/>
            <person name="Buck C.B."/>
        </authorList>
    </citation>
    <scope>NUCLEOTIDE SEQUENCE</scope>
    <source>
        <strain evidence="1">CttFh17</strain>
    </source>
</reference>
<dbReference type="EMBL" id="BK015176">
    <property type="protein sequence ID" value="DAD94389.1"/>
    <property type="molecule type" value="Genomic_DNA"/>
</dbReference>
<evidence type="ECO:0000313" key="1">
    <source>
        <dbReference type="EMBL" id="DAD94389.1"/>
    </source>
</evidence>
<organism evidence="1">
    <name type="scientific">Siphoviridae sp. cttFh17</name>
    <dbReference type="NCBI Taxonomy" id="2826491"/>
    <lineage>
        <taxon>Viruses</taxon>
        <taxon>Duplodnaviria</taxon>
        <taxon>Heunggongvirae</taxon>
        <taxon>Uroviricota</taxon>
        <taxon>Caudoviricetes</taxon>
    </lineage>
</organism>
<sequence length="80" mass="9489">MKNNCKNGNPKKKSEFICLSCGRIIMDGIQRPRQREKDHIKDLFCVFEGKDVKSIEVRWCDDVNEIRAKIPKLKREYGYK</sequence>
<protein>
    <submittedName>
        <fullName evidence="1">Uncharacterized protein</fullName>
    </submittedName>
</protein>
<proteinExistence type="predicted"/>
<name>A0A8S5NHT6_9CAUD</name>
<accession>A0A8S5NHT6</accession>